<dbReference type="GO" id="GO:0003677">
    <property type="term" value="F:DNA binding"/>
    <property type="evidence" value="ECO:0007669"/>
    <property type="project" value="InterPro"/>
</dbReference>
<dbReference type="InterPro" id="IPR001387">
    <property type="entry name" value="Cro/C1-type_HTH"/>
</dbReference>
<dbReference type="PROSITE" id="PS50943">
    <property type="entry name" value="HTH_CROC1"/>
    <property type="match status" value="1"/>
</dbReference>
<dbReference type="EMBL" id="JAAVJD010000043">
    <property type="protein sequence ID" value="NJQ05612.1"/>
    <property type="molecule type" value="Genomic_DNA"/>
</dbReference>
<dbReference type="Gene3D" id="1.10.260.40">
    <property type="entry name" value="lambda repressor-like DNA-binding domains"/>
    <property type="match status" value="1"/>
</dbReference>
<accession>A0A7X6CZV8</accession>
<dbReference type="SUPFAM" id="SSF47413">
    <property type="entry name" value="lambda repressor-like DNA-binding domains"/>
    <property type="match status" value="1"/>
</dbReference>
<protein>
    <submittedName>
        <fullName evidence="2">Helix-turn-helix domain-containing protein</fullName>
    </submittedName>
</protein>
<dbReference type="Pfam" id="PF13560">
    <property type="entry name" value="HTH_31"/>
    <property type="match status" value="1"/>
</dbReference>
<name>A0A7X6CZV8_9ACTN</name>
<dbReference type="InterPro" id="IPR043917">
    <property type="entry name" value="DUF5753"/>
</dbReference>
<dbReference type="Pfam" id="PF19054">
    <property type="entry name" value="DUF5753"/>
    <property type="match status" value="1"/>
</dbReference>
<sequence length="279" mass="30879">MVNRKELNPEASPEAAYGARLRSEREARGWKQDDLAALIGYTGRHVSGVETGRKPPTRRFSAAVDAAMGLEGASESFKREWGKIEHGVLLQGFPEYVDHEGRAVEIRLYEVGVIPGLLQTSEYAQVIENGHLQRGAITAEQAAERLSFLAGRQSALQRDRPPMMLVVLDESCIRRTVGGPEVMGSQLDWLVEFAELPNAVLQIAPFSMGELRPFNHSLALLTLRDMSAFAYAESQMRGHLERDNTYVLPLLKAYHQLQGEALSPAASKAMIREARKGTP</sequence>
<dbReference type="AlphaFoldDB" id="A0A7X6CZV8"/>
<keyword evidence="3" id="KW-1185">Reference proteome</keyword>
<dbReference type="Proteomes" id="UP000578686">
    <property type="component" value="Unassembled WGS sequence"/>
</dbReference>
<proteinExistence type="predicted"/>
<feature type="domain" description="HTH cro/C1-type" evidence="1">
    <location>
        <begin position="21"/>
        <end position="57"/>
    </location>
</feature>
<comment type="caution">
    <text evidence="2">The sequence shown here is derived from an EMBL/GenBank/DDBJ whole genome shotgun (WGS) entry which is preliminary data.</text>
</comment>
<gene>
    <name evidence="2" type="ORF">HCN56_08510</name>
</gene>
<dbReference type="RefSeq" id="WP_167968902.1">
    <property type="nucleotide sequence ID" value="NZ_BHZG01000004.1"/>
</dbReference>
<dbReference type="SMART" id="SM00530">
    <property type="entry name" value="HTH_XRE"/>
    <property type="match status" value="1"/>
</dbReference>
<evidence type="ECO:0000259" key="1">
    <source>
        <dbReference type="PROSITE" id="PS50943"/>
    </source>
</evidence>
<evidence type="ECO:0000313" key="2">
    <source>
        <dbReference type="EMBL" id="NJQ05612.1"/>
    </source>
</evidence>
<reference evidence="2 3" key="1">
    <citation type="submission" date="2020-03" db="EMBL/GenBank/DDBJ databases">
        <title>Draft genome of Streptomyces sp. ventii, isolated from the Axial Seamount in the Pacific Ocean, and resequencing of the two type strains Streptomyces lonarensis strain NCL 716 and Streptomyces bohaiensis strain 11A07.</title>
        <authorList>
            <person name="Loughran R.M."/>
            <person name="Pfannmuller K.M."/>
            <person name="Wasson B.J."/>
            <person name="Deadmond M.C."/>
            <person name="Paddock B.E."/>
            <person name="Koyack M.J."/>
            <person name="Gallegos D.A."/>
            <person name="Mitchell E.A."/>
            <person name="Ushijima B."/>
            <person name="Saw J.H."/>
            <person name="Mcphail K.L."/>
            <person name="Videau P."/>
        </authorList>
    </citation>
    <scope>NUCLEOTIDE SEQUENCE [LARGE SCALE GENOMIC DNA]</scope>
    <source>
        <strain evidence="2 3">NCL716</strain>
    </source>
</reference>
<organism evidence="2 3">
    <name type="scientific">Streptomyces lonarensis</name>
    <dbReference type="NCBI Taxonomy" id="700599"/>
    <lineage>
        <taxon>Bacteria</taxon>
        <taxon>Bacillati</taxon>
        <taxon>Actinomycetota</taxon>
        <taxon>Actinomycetes</taxon>
        <taxon>Kitasatosporales</taxon>
        <taxon>Streptomycetaceae</taxon>
        <taxon>Streptomyces</taxon>
    </lineage>
</organism>
<evidence type="ECO:0000313" key="3">
    <source>
        <dbReference type="Proteomes" id="UP000578686"/>
    </source>
</evidence>
<dbReference type="CDD" id="cd00093">
    <property type="entry name" value="HTH_XRE"/>
    <property type="match status" value="1"/>
</dbReference>
<dbReference type="InterPro" id="IPR010982">
    <property type="entry name" value="Lambda_DNA-bd_dom_sf"/>
</dbReference>